<sequence length="140" mass="15942">MTRLEQAENITTDQKEDELPETQEDTSTKEAHTSSPSPSKEYPSRGSWRFNGAAEFPWRFHQTLYEDSNWRGTWILEVEDMLAMDWGIEMVPKENGRGGRYQREPTKQLPFPPGGRQGSAEVVVQAGGGQDDLMVWLGRP</sequence>
<dbReference type="AlphaFoldDB" id="A0AA38VU55"/>
<organism evidence="2 3">
    <name type="scientific">Coniochaeta hoffmannii</name>
    <dbReference type="NCBI Taxonomy" id="91930"/>
    <lineage>
        <taxon>Eukaryota</taxon>
        <taxon>Fungi</taxon>
        <taxon>Dikarya</taxon>
        <taxon>Ascomycota</taxon>
        <taxon>Pezizomycotina</taxon>
        <taxon>Sordariomycetes</taxon>
        <taxon>Sordariomycetidae</taxon>
        <taxon>Coniochaetales</taxon>
        <taxon>Coniochaetaceae</taxon>
        <taxon>Coniochaeta</taxon>
    </lineage>
</organism>
<dbReference type="EMBL" id="JANBVN010000064">
    <property type="protein sequence ID" value="KAJ9151517.1"/>
    <property type="molecule type" value="Genomic_DNA"/>
</dbReference>
<name>A0AA38VU55_9PEZI</name>
<evidence type="ECO:0000313" key="2">
    <source>
        <dbReference type="EMBL" id="KAJ9151517.1"/>
    </source>
</evidence>
<accession>A0AA38VU55</accession>
<gene>
    <name evidence="2" type="ORF">NKR19_g4876</name>
</gene>
<feature type="compositionally biased region" description="Basic and acidic residues" evidence="1">
    <location>
        <begin position="94"/>
        <end position="106"/>
    </location>
</feature>
<feature type="compositionally biased region" description="Acidic residues" evidence="1">
    <location>
        <begin position="15"/>
        <end position="24"/>
    </location>
</feature>
<proteinExistence type="predicted"/>
<dbReference type="Proteomes" id="UP001174691">
    <property type="component" value="Unassembled WGS sequence"/>
</dbReference>
<comment type="caution">
    <text evidence="2">The sequence shown here is derived from an EMBL/GenBank/DDBJ whole genome shotgun (WGS) entry which is preliminary data.</text>
</comment>
<evidence type="ECO:0000313" key="3">
    <source>
        <dbReference type="Proteomes" id="UP001174691"/>
    </source>
</evidence>
<feature type="region of interest" description="Disordered" evidence="1">
    <location>
        <begin position="94"/>
        <end position="119"/>
    </location>
</feature>
<evidence type="ECO:0000256" key="1">
    <source>
        <dbReference type="SAM" id="MobiDB-lite"/>
    </source>
</evidence>
<feature type="region of interest" description="Disordered" evidence="1">
    <location>
        <begin position="1"/>
        <end position="47"/>
    </location>
</feature>
<protein>
    <submittedName>
        <fullName evidence="2">Uncharacterized protein</fullName>
    </submittedName>
</protein>
<reference evidence="2" key="1">
    <citation type="submission" date="2022-07" db="EMBL/GenBank/DDBJ databases">
        <title>Fungi with potential for degradation of polypropylene.</title>
        <authorList>
            <person name="Gostincar C."/>
        </authorList>
    </citation>
    <scope>NUCLEOTIDE SEQUENCE</scope>
    <source>
        <strain evidence="2">EXF-13287</strain>
    </source>
</reference>
<keyword evidence="3" id="KW-1185">Reference proteome</keyword>